<dbReference type="Pfam" id="PF22827">
    <property type="entry name" value="GldL_N"/>
    <property type="match status" value="1"/>
</dbReference>
<dbReference type="NCBIfam" id="TIGR03513">
    <property type="entry name" value="GldL_gliding"/>
    <property type="match status" value="1"/>
</dbReference>
<keyword evidence="1" id="KW-1133">Transmembrane helix</keyword>
<evidence type="ECO:0000313" key="4">
    <source>
        <dbReference type="Proteomes" id="UP000294498"/>
    </source>
</evidence>
<dbReference type="InterPro" id="IPR019852">
    <property type="entry name" value="Motility-assoc_prot_GldL"/>
</dbReference>
<dbReference type="InterPro" id="IPR055087">
    <property type="entry name" value="GldL-like_N"/>
</dbReference>
<proteinExistence type="predicted"/>
<gene>
    <name evidence="3" type="ORF">EDB95_1111</name>
</gene>
<dbReference type="EMBL" id="SODV01000001">
    <property type="protein sequence ID" value="TDX00094.1"/>
    <property type="molecule type" value="Genomic_DNA"/>
</dbReference>
<feature type="transmembrane region" description="Helical" evidence="1">
    <location>
        <begin position="38"/>
        <end position="60"/>
    </location>
</feature>
<keyword evidence="1" id="KW-0472">Membrane</keyword>
<protein>
    <submittedName>
        <fullName evidence="3">Gliding motility-associated protein GldL</fullName>
    </submittedName>
</protein>
<organism evidence="3 4">
    <name type="scientific">Dinghuibacter silviterrae</name>
    <dbReference type="NCBI Taxonomy" id="1539049"/>
    <lineage>
        <taxon>Bacteria</taxon>
        <taxon>Pseudomonadati</taxon>
        <taxon>Bacteroidota</taxon>
        <taxon>Chitinophagia</taxon>
        <taxon>Chitinophagales</taxon>
        <taxon>Chitinophagaceae</taxon>
        <taxon>Dinghuibacter</taxon>
    </lineage>
</organism>
<comment type="caution">
    <text evidence="3">The sequence shown here is derived from an EMBL/GenBank/DDBJ whole genome shotgun (WGS) entry which is preliminary data.</text>
</comment>
<name>A0A4R8DPR9_9BACT</name>
<dbReference type="AlphaFoldDB" id="A0A4R8DPR9"/>
<dbReference type="Proteomes" id="UP000294498">
    <property type="component" value="Unassembled WGS sequence"/>
</dbReference>
<keyword evidence="4" id="KW-1185">Reference proteome</keyword>
<feature type="domain" description="Gliding motility protein GldL-like N-terminal" evidence="2">
    <location>
        <begin position="17"/>
        <end position="77"/>
    </location>
</feature>
<evidence type="ECO:0000259" key="2">
    <source>
        <dbReference type="Pfam" id="PF22827"/>
    </source>
</evidence>
<feature type="transmembrane region" description="Helical" evidence="1">
    <location>
        <begin position="12"/>
        <end position="32"/>
    </location>
</feature>
<evidence type="ECO:0000256" key="1">
    <source>
        <dbReference type="SAM" id="Phobius"/>
    </source>
</evidence>
<sequence>MLFFKTKRGQSVMNFLFSFFAAIVIAGALFKIEHWPAADIMIICGLVAEIIVFLLMAFLVPAHEEYYWERFFPNITEHPDVEERRTGKFSITPLSMAGASSSGNAALDKLDDMLAKADITPANLGRLSENFSKLNTTVTKMGDIGDVVAATGDYTARTREAAQSLVTLKEAYSNAATSVGYFNSASESTKDFHIQVQHLTKNLSSLNTIYELELQDTNNHLKAMNAFYGNLVKASQGMEGSVEEAKKVTTQISNLSHNLSTLNQIYGNMINAMHGR</sequence>
<dbReference type="RefSeq" id="WP_246073528.1">
    <property type="nucleotide sequence ID" value="NZ_SODV01000001.1"/>
</dbReference>
<evidence type="ECO:0000313" key="3">
    <source>
        <dbReference type="EMBL" id="TDX00094.1"/>
    </source>
</evidence>
<keyword evidence="1" id="KW-0812">Transmembrane</keyword>
<accession>A0A4R8DPR9</accession>
<reference evidence="3 4" key="1">
    <citation type="submission" date="2019-03" db="EMBL/GenBank/DDBJ databases">
        <title>Genomic Encyclopedia of Type Strains, Phase IV (KMG-IV): sequencing the most valuable type-strain genomes for metagenomic binning, comparative biology and taxonomic classification.</title>
        <authorList>
            <person name="Goeker M."/>
        </authorList>
    </citation>
    <scope>NUCLEOTIDE SEQUENCE [LARGE SCALE GENOMIC DNA]</scope>
    <source>
        <strain evidence="3 4">DSM 100059</strain>
    </source>
</reference>